<dbReference type="Proteomes" id="UP000621266">
    <property type="component" value="Unassembled WGS sequence"/>
</dbReference>
<keyword evidence="4" id="KW-1185">Reference proteome</keyword>
<accession>A0ABQ7FPY1</accession>
<feature type="compositionally biased region" description="Low complexity" evidence="1">
    <location>
        <begin position="57"/>
        <end position="68"/>
    </location>
</feature>
<dbReference type="InterPro" id="IPR018929">
    <property type="entry name" value="DUF2510"/>
</dbReference>
<dbReference type="Pfam" id="PF10708">
    <property type="entry name" value="DUF2510"/>
    <property type="match status" value="1"/>
</dbReference>
<feature type="region of interest" description="Disordered" evidence="1">
    <location>
        <begin position="1"/>
        <end position="205"/>
    </location>
</feature>
<evidence type="ECO:0000313" key="3">
    <source>
        <dbReference type="EMBL" id="KAF4410986.1"/>
    </source>
</evidence>
<proteinExistence type="predicted"/>
<evidence type="ECO:0000256" key="1">
    <source>
        <dbReference type="SAM" id="MobiDB-lite"/>
    </source>
</evidence>
<sequence>MSAPTSGSADGSPAPGYYPDPSIPGYIRYWNGASWVPGTSRRAPDDGEALPGPPPGSGSAAASDGPAPQEETGPVFLDEDPEGPVQTGPGAGNDADRDEGPERGGDGPDASGRDGGSGGDGLPRLRPRGEMDVPGAQPVADWDDPRRLHGQAPGPAASWQADSSRQSGFGSDGDRRVSWGSPADAASPAARDEQSGPADATSDGP</sequence>
<evidence type="ECO:0000259" key="2">
    <source>
        <dbReference type="Pfam" id="PF10708"/>
    </source>
</evidence>
<organism evidence="3 4">
    <name type="scientific">Streptomyces lycii</name>
    <dbReference type="NCBI Taxonomy" id="2654337"/>
    <lineage>
        <taxon>Bacteria</taxon>
        <taxon>Bacillati</taxon>
        <taxon>Actinomycetota</taxon>
        <taxon>Actinomycetes</taxon>
        <taxon>Kitasatosporales</taxon>
        <taxon>Streptomycetaceae</taxon>
        <taxon>Streptomyces</taxon>
    </lineage>
</organism>
<name>A0ABQ7FPY1_9ACTN</name>
<gene>
    <name evidence="3" type="ORF">GCU69_00885</name>
</gene>
<comment type="caution">
    <text evidence="3">The sequence shown here is derived from an EMBL/GenBank/DDBJ whole genome shotgun (WGS) entry which is preliminary data.</text>
</comment>
<feature type="non-terminal residue" evidence="3">
    <location>
        <position position="205"/>
    </location>
</feature>
<protein>
    <submittedName>
        <fullName evidence="3">DUF2510 domain-containing protein</fullName>
    </submittedName>
</protein>
<reference evidence="3 4" key="1">
    <citation type="submission" date="2019-10" db="EMBL/GenBank/DDBJ databases">
        <title>Streptomyces tenebrisbrunneis sp.nov., an endogenous actinomycete isolated from of Lycium ruthenicum.</title>
        <authorList>
            <person name="Ma L."/>
        </authorList>
    </citation>
    <scope>NUCLEOTIDE SEQUENCE [LARGE SCALE GENOMIC DNA]</scope>
    <source>
        <strain evidence="3 4">TRM 66187</strain>
    </source>
</reference>
<feature type="compositionally biased region" description="Basic and acidic residues" evidence="1">
    <location>
        <begin position="94"/>
        <end position="106"/>
    </location>
</feature>
<feature type="compositionally biased region" description="Polar residues" evidence="1">
    <location>
        <begin position="160"/>
        <end position="169"/>
    </location>
</feature>
<evidence type="ECO:0000313" key="4">
    <source>
        <dbReference type="Proteomes" id="UP000621266"/>
    </source>
</evidence>
<dbReference type="RefSeq" id="WP_156204850.1">
    <property type="nucleotide sequence ID" value="NZ_WHPN01000022.1"/>
</dbReference>
<feature type="domain" description="DUF2510" evidence="2">
    <location>
        <begin position="15"/>
        <end position="44"/>
    </location>
</feature>
<dbReference type="EMBL" id="WHPN01000022">
    <property type="protein sequence ID" value="KAF4410986.1"/>
    <property type="molecule type" value="Genomic_DNA"/>
</dbReference>